<evidence type="ECO:0000313" key="1">
    <source>
        <dbReference type="Proteomes" id="UP000887563"/>
    </source>
</evidence>
<accession>A0A914KY38</accession>
<dbReference type="Proteomes" id="UP000887563">
    <property type="component" value="Unplaced"/>
</dbReference>
<dbReference type="AlphaFoldDB" id="A0A914KY38"/>
<keyword evidence="1" id="KW-1185">Reference proteome</keyword>
<protein>
    <submittedName>
        <fullName evidence="2">Uncharacterized protein</fullName>
    </submittedName>
</protein>
<name>A0A914KY38_MELIC</name>
<evidence type="ECO:0000313" key="2">
    <source>
        <dbReference type="WBParaSite" id="Minc3s00161g06415"/>
    </source>
</evidence>
<organism evidence="1 2">
    <name type="scientific">Meloidogyne incognita</name>
    <name type="common">Southern root-knot nematode worm</name>
    <name type="synonym">Oxyuris incognita</name>
    <dbReference type="NCBI Taxonomy" id="6306"/>
    <lineage>
        <taxon>Eukaryota</taxon>
        <taxon>Metazoa</taxon>
        <taxon>Ecdysozoa</taxon>
        <taxon>Nematoda</taxon>
        <taxon>Chromadorea</taxon>
        <taxon>Rhabditida</taxon>
        <taxon>Tylenchina</taxon>
        <taxon>Tylenchomorpha</taxon>
        <taxon>Tylenchoidea</taxon>
        <taxon>Meloidogynidae</taxon>
        <taxon>Meloidogyninae</taxon>
        <taxon>Meloidogyne</taxon>
        <taxon>Meloidogyne incognita group</taxon>
    </lineage>
</organism>
<sequence>MDEGTSQAIVIEVALSSTIRGRWSSWKRVYLMVEQTKQISKYLQILLVCAMLAIVYNHQQLLGVVVEEEGVGEEVVAVVQQQVFVEDSTVSMAVLEVWHVLDSQVLMDLVEQAKLCNGSVAVWCWVEVDSDGPNQQNMDYRQGQHVLPCIFECQ</sequence>
<proteinExistence type="predicted"/>
<reference evidence="2" key="1">
    <citation type="submission" date="2022-11" db="UniProtKB">
        <authorList>
            <consortium name="WormBaseParasite"/>
        </authorList>
    </citation>
    <scope>IDENTIFICATION</scope>
</reference>
<dbReference type="WBParaSite" id="Minc3s00161g06415">
    <property type="protein sequence ID" value="Minc3s00161g06415"/>
    <property type="gene ID" value="Minc3s00161g06415"/>
</dbReference>